<protein>
    <submittedName>
        <fullName evidence="2">MarR family transcriptional regulator</fullName>
    </submittedName>
</protein>
<reference evidence="2 3" key="1">
    <citation type="submission" date="2018-09" db="EMBL/GenBank/DDBJ databases">
        <authorList>
            <person name="Zhu H."/>
        </authorList>
    </citation>
    <scope>NUCLEOTIDE SEQUENCE [LARGE SCALE GENOMIC DNA]</scope>
    <source>
        <strain evidence="2 3">K2S05-167</strain>
    </source>
</reference>
<dbReference type="InterPro" id="IPR039422">
    <property type="entry name" value="MarR/SlyA-like"/>
</dbReference>
<keyword evidence="3" id="KW-1185">Reference proteome</keyword>
<sequence length="162" mass="18048">MTDIDPAHLPAQSPTQLLRLPLPIQLLEALWLLWQSLASEGEAALQHDLKLDLRSFIVLSHLQEHAYQPAELAAQLMLKRYEMSRLLGSLEQKGLITRTASTPGDRRRVTVTLTPSGRQAWQRGIQTAEQVTRQSLAHLTPSEIQALIKSLHAITAHTGECP</sequence>
<comment type="caution">
    <text evidence="2">The sequence shown here is derived from an EMBL/GenBank/DDBJ whole genome shotgun (WGS) entry which is preliminary data.</text>
</comment>
<dbReference type="Gene3D" id="1.10.10.10">
    <property type="entry name" value="Winged helix-like DNA-binding domain superfamily/Winged helix DNA-binding domain"/>
    <property type="match status" value="1"/>
</dbReference>
<dbReference type="InterPro" id="IPR000835">
    <property type="entry name" value="HTH_MarR-typ"/>
</dbReference>
<dbReference type="PANTHER" id="PTHR33164">
    <property type="entry name" value="TRANSCRIPTIONAL REGULATOR, MARR FAMILY"/>
    <property type="match status" value="1"/>
</dbReference>
<dbReference type="Proteomes" id="UP000286287">
    <property type="component" value="Unassembled WGS sequence"/>
</dbReference>
<proteinExistence type="predicted"/>
<dbReference type="PANTHER" id="PTHR33164:SF43">
    <property type="entry name" value="HTH-TYPE TRANSCRIPTIONAL REPRESSOR YETL"/>
    <property type="match status" value="1"/>
</dbReference>
<dbReference type="RefSeq" id="WP_119760411.1">
    <property type="nucleotide sequence ID" value="NZ_QYUJ01000006.1"/>
</dbReference>
<dbReference type="GO" id="GO:0006950">
    <property type="term" value="P:response to stress"/>
    <property type="evidence" value="ECO:0007669"/>
    <property type="project" value="TreeGrafter"/>
</dbReference>
<dbReference type="SUPFAM" id="SSF46785">
    <property type="entry name" value="Winged helix' DNA-binding domain"/>
    <property type="match status" value="1"/>
</dbReference>
<dbReference type="InterPro" id="IPR036390">
    <property type="entry name" value="WH_DNA-bd_sf"/>
</dbReference>
<dbReference type="OrthoDB" id="69995at2"/>
<name>A0A418VGH4_9DEIO</name>
<gene>
    <name evidence="2" type="ORF">D3875_01450</name>
</gene>
<feature type="domain" description="HTH marR-type" evidence="1">
    <location>
        <begin position="23"/>
        <end position="156"/>
    </location>
</feature>
<accession>A0A418VGH4</accession>
<dbReference type="Pfam" id="PF12802">
    <property type="entry name" value="MarR_2"/>
    <property type="match status" value="1"/>
</dbReference>
<dbReference type="GO" id="GO:0003700">
    <property type="term" value="F:DNA-binding transcription factor activity"/>
    <property type="evidence" value="ECO:0007669"/>
    <property type="project" value="InterPro"/>
</dbReference>
<evidence type="ECO:0000313" key="3">
    <source>
        <dbReference type="Proteomes" id="UP000286287"/>
    </source>
</evidence>
<dbReference type="EMBL" id="QYUJ01000006">
    <property type="protein sequence ID" value="RJF75208.1"/>
    <property type="molecule type" value="Genomic_DNA"/>
</dbReference>
<organism evidence="2 3">
    <name type="scientific">Deinococcus cavernae</name>
    <dbReference type="NCBI Taxonomy" id="2320857"/>
    <lineage>
        <taxon>Bacteria</taxon>
        <taxon>Thermotogati</taxon>
        <taxon>Deinococcota</taxon>
        <taxon>Deinococci</taxon>
        <taxon>Deinococcales</taxon>
        <taxon>Deinococcaceae</taxon>
        <taxon>Deinococcus</taxon>
    </lineage>
</organism>
<dbReference type="PRINTS" id="PR00598">
    <property type="entry name" value="HTHMARR"/>
</dbReference>
<dbReference type="InterPro" id="IPR036388">
    <property type="entry name" value="WH-like_DNA-bd_sf"/>
</dbReference>
<evidence type="ECO:0000259" key="1">
    <source>
        <dbReference type="PROSITE" id="PS50995"/>
    </source>
</evidence>
<evidence type="ECO:0000313" key="2">
    <source>
        <dbReference type="EMBL" id="RJF75208.1"/>
    </source>
</evidence>
<dbReference type="SMART" id="SM00347">
    <property type="entry name" value="HTH_MARR"/>
    <property type="match status" value="1"/>
</dbReference>
<dbReference type="AlphaFoldDB" id="A0A418VGH4"/>
<dbReference type="PROSITE" id="PS50995">
    <property type="entry name" value="HTH_MARR_2"/>
    <property type="match status" value="1"/>
</dbReference>